<organism evidence="6 7">
    <name type="scientific">Peronospora matthiolae</name>
    <dbReference type="NCBI Taxonomy" id="2874970"/>
    <lineage>
        <taxon>Eukaryota</taxon>
        <taxon>Sar</taxon>
        <taxon>Stramenopiles</taxon>
        <taxon>Oomycota</taxon>
        <taxon>Peronosporomycetes</taxon>
        <taxon>Peronosporales</taxon>
        <taxon>Peronosporaceae</taxon>
        <taxon>Peronospora</taxon>
    </lineage>
</organism>
<keyword evidence="4" id="KW-1133">Transmembrane helix</keyword>
<dbReference type="InterPro" id="IPR029000">
    <property type="entry name" value="Cyclophilin-like_dom_sf"/>
</dbReference>
<evidence type="ECO:0000256" key="1">
    <source>
        <dbReference type="ARBA" id="ARBA00023157"/>
    </source>
</evidence>
<dbReference type="Gene3D" id="2.40.100.10">
    <property type="entry name" value="Cyclophilin-like"/>
    <property type="match status" value="1"/>
</dbReference>
<dbReference type="SUPFAM" id="SSF52833">
    <property type="entry name" value="Thioredoxin-like"/>
    <property type="match status" value="2"/>
</dbReference>
<dbReference type="PROSITE" id="PS00195">
    <property type="entry name" value="GLUTAREDOXIN_1"/>
    <property type="match status" value="1"/>
</dbReference>
<dbReference type="PROSITE" id="PS51354">
    <property type="entry name" value="GLUTAREDOXIN_2"/>
    <property type="match status" value="2"/>
</dbReference>
<dbReference type="PANTHER" id="PTHR45694:SF18">
    <property type="entry name" value="GLUTAREDOXIN-1-RELATED"/>
    <property type="match status" value="1"/>
</dbReference>
<keyword evidence="1" id="KW-1015">Disulfide bond</keyword>
<dbReference type="InterPro" id="IPR002109">
    <property type="entry name" value="Glutaredoxin"/>
</dbReference>
<dbReference type="GO" id="GO:0003755">
    <property type="term" value="F:peptidyl-prolyl cis-trans isomerase activity"/>
    <property type="evidence" value="ECO:0007669"/>
    <property type="project" value="InterPro"/>
</dbReference>
<dbReference type="FunFam" id="3.40.30.10:FF:000335">
    <property type="entry name" value="Glutaredoxin"/>
    <property type="match status" value="1"/>
</dbReference>
<keyword evidence="4" id="KW-0472">Membrane</keyword>
<feature type="transmembrane region" description="Helical" evidence="4">
    <location>
        <begin position="45"/>
        <end position="67"/>
    </location>
</feature>
<feature type="region of interest" description="Disordered" evidence="3">
    <location>
        <begin position="1"/>
        <end position="43"/>
    </location>
</feature>
<dbReference type="EMBL" id="CAKLBY020000378">
    <property type="protein sequence ID" value="CAK7946941.1"/>
    <property type="molecule type" value="Genomic_DNA"/>
</dbReference>
<dbReference type="CDD" id="cd03419">
    <property type="entry name" value="GRX_GRXh_1_2_like"/>
    <property type="match status" value="1"/>
</dbReference>
<proteinExistence type="predicted"/>
<evidence type="ECO:0000313" key="6">
    <source>
        <dbReference type="EMBL" id="CAK7946941.1"/>
    </source>
</evidence>
<dbReference type="InterPro" id="IPR017937">
    <property type="entry name" value="Thioredoxin_CS"/>
</dbReference>
<dbReference type="GO" id="GO:0005737">
    <property type="term" value="C:cytoplasm"/>
    <property type="evidence" value="ECO:0007669"/>
    <property type="project" value="TreeGrafter"/>
</dbReference>
<gene>
    <name evidence="6" type="ORF">PM001_LOCUS32091</name>
</gene>
<evidence type="ECO:0000259" key="5">
    <source>
        <dbReference type="PROSITE" id="PS50072"/>
    </source>
</evidence>
<feature type="domain" description="PPIase cyclophilin-type" evidence="5">
    <location>
        <begin position="95"/>
        <end position="278"/>
    </location>
</feature>
<evidence type="ECO:0000313" key="7">
    <source>
        <dbReference type="Proteomes" id="UP001162060"/>
    </source>
</evidence>
<dbReference type="InterPro" id="IPR014025">
    <property type="entry name" value="Glutaredoxin_subgr"/>
</dbReference>
<comment type="caution">
    <text evidence="6">The sequence shown here is derived from an EMBL/GenBank/DDBJ whole genome shotgun (WGS) entry which is preliminary data.</text>
</comment>
<dbReference type="PROSITE" id="PS50072">
    <property type="entry name" value="CSA_PPIASE_2"/>
    <property type="match status" value="1"/>
</dbReference>
<accession>A0AAV1VKZ7</accession>
<dbReference type="Pfam" id="PF00462">
    <property type="entry name" value="Glutaredoxin"/>
    <property type="match status" value="1"/>
</dbReference>
<keyword evidence="4" id="KW-0812">Transmembrane</keyword>
<dbReference type="SUPFAM" id="SSF50891">
    <property type="entry name" value="Cyclophilin-like"/>
    <property type="match status" value="1"/>
</dbReference>
<dbReference type="PROSITE" id="PS00194">
    <property type="entry name" value="THIOREDOXIN_1"/>
    <property type="match status" value="1"/>
</dbReference>
<dbReference type="PANTHER" id="PTHR45694">
    <property type="entry name" value="GLUTAREDOXIN 2"/>
    <property type="match status" value="1"/>
</dbReference>
<protein>
    <recommendedName>
        <fullName evidence="5">PPIase cyclophilin-type domain-containing protein</fullName>
    </recommendedName>
</protein>
<reference evidence="6" key="1">
    <citation type="submission" date="2024-01" db="EMBL/GenBank/DDBJ databases">
        <authorList>
            <person name="Webb A."/>
        </authorList>
    </citation>
    <scope>NUCLEOTIDE SEQUENCE</scope>
    <source>
        <strain evidence="6">Pm1</strain>
    </source>
</reference>
<dbReference type="Proteomes" id="UP001162060">
    <property type="component" value="Unassembled WGS sequence"/>
</dbReference>
<dbReference type="InterPro" id="IPR011767">
    <property type="entry name" value="GLR_AS"/>
</dbReference>
<dbReference type="GO" id="GO:0034599">
    <property type="term" value="P:cellular response to oxidative stress"/>
    <property type="evidence" value="ECO:0007669"/>
    <property type="project" value="TreeGrafter"/>
</dbReference>
<name>A0AAV1VKZ7_9STRA</name>
<keyword evidence="2" id="KW-0676">Redox-active center</keyword>
<dbReference type="Pfam" id="PF00160">
    <property type="entry name" value="Pro_isomerase"/>
    <property type="match status" value="1"/>
</dbReference>
<dbReference type="PRINTS" id="PR00160">
    <property type="entry name" value="GLUTAREDOXIN"/>
</dbReference>
<sequence>MDAANKRRVPPTDVEKKRRNDSLPPRLSRPASRHGARSPASSSSWFGAPLVYVALLFFGFMICVHVWQFSSLEMRPVLSTPFYNKTMVRFSTKFGAFTVELYPEDAPKTVEAFKTLVASGYYLNDTGFYYNEPKFVLQGGGYLSGKKSPIDDLPVEYSAPSTERMVVIARSVRSNSGSTEFAIMLHDNTERNKPNKDGPGYTAFGRVVEGWHTIEFISKKMPSGYMIREDVGRQIGFDKVEFVERVTNDNEQARLRLEELTYVLETPHSVVIIAERNCPVKNELRKMLHMFRTTVRVKEIGWLSHVPFEWEAVEALTGRTTLPLVFIQGKYIGGLREVQKLEQMGTLRAMLEKSGTLAEDTVWTAINQNALVLFSKSYCPYCKKTKETLAELGAKPLVFELDTREDGPAIQAFLFRLTRQSTVPNLFIRSKSVGGNDNVQELKRSGELLGQLEDAGVIF</sequence>
<evidence type="ECO:0000256" key="3">
    <source>
        <dbReference type="SAM" id="MobiDB-lite"/>
    </source>
</evidence>
<dbReference type="AlphaFoldDB" id="A0AAV1VKZ7"/>
<dbReference type="InterPro" id="IPR036249">
    <property type="entry name" value="Thioredoxin-like_sf"/>
</dbReference>
<dbReference type="Gene3D" id="3.40.30.10">
    <property type="entry name" value="Glutaredoxin"/>
    <property type="match status" value="2"/>
</dbReference>
<evidence type="ECO:0000256" key="4">
    <source>
        <dbReference type="SAM" id="Phobius"/>
    </source>
</evidence>
<evidence type="ECO:0000256" key="2">
    <source>
        <dbReference type="ARBA" id="ARBA00023284"/>
    </source>
</evidence>
<dbReference type="InterPro" id="IPR002130">
    <property type="entry name" value="Cyclophilin-type_PPIase_dom"/>
</dbReference>
<dbReference type="GO" id="GO:0015038">
    <property type="term" value="F:glutathione disulfide oxidoreductase activity"/>
    <property type="evidence" value="ECO:0007669"/>
    <property type="project" value="TreeGrafter"/>
</dbReference>